<evidence type="ECO:0000313" key="3">
    <source>
        <dbReference type="Proteomes" id="UP000647587"/>
    </source>
</evidence>
<dbReference type="PANTHER" id="PTHR30383">
    <property type="entry name" value="THIOESTERASE 1/PROTEASE 1/LYSOPHOSPHOLIPASE L1"/>
    <property type="match status" value="1"/>
</dbReference>
<dbReference type="EMBL" id="BMPP01000010">
    <property type="protein sequence ID" value="GGK30287.1"/>
    <property type="molecule type" value="Genomic_DNA"/>
</dbReference>
<comment type="caution">
    <text evidence="2">The sequence shown here is derived from an EMBL/GenBank/DDBJ whole genome shotgun (WGS) entry which is preliminary data.</text>
</comment>
<dbReference type="InterPro" id="IPR051532">
    <property type="entry name" value="Ester_Hydrolysis_Enzymes"/>
</dbReference>
<evidence type="ECO:0000259" key="1">
    <source>
        <dbReference type="Pfam" id="PF13472"/>
    </source>
</evidence>
<protein>
    <recommendedName>
        <fullName evidence="1">SGNH hydrolase-type esterase domain-containing protein</fullName>
    </recommendedName>
</protein>
<proteinExistence type="predicted"/>
<evidence type="ECO:0000313" key="2">
    <source>
        <dbReference type="EMBL" id="GGK30287.1"/>
    </source>
</evidence>
<dbReference type="Gene3D" id="3.40.50.1110">
    <property type="entry name" value="SGNH hydrolase"/>
    <property type="match status" value="1"/>
</dbReference>
<keyword evidence="3" id="KW-1185">Reference proteome</keyword>
<dbReference type="InterPro" id="IPR036514">
    <property type="entry name" value="SGNH_hydro_sf"/>
</dbReference>
<gene>
    <name evidence="2" type="ORF">GCM10008955_25060</name>
</gene>
<organism evidence="2 3">
    <name type="scientific">Deinococcus malanensis</name>
    <dbReference type="NCBI Taxonomy" id="1706855"/>
    <lineage>
        <taxon>Bacteria</taxon>
        <taxon>Thermotogati</taxon>
        <taxon>Deinococcota</taxon>
        <taxon>Deinococci</taxon>
        <taxon>Deinococcales</taxon>
        <taxon>Deinococcaceae</taxon>
        <taxon>Deinococcus</taxon>
    </lineage>
</organism>
<dbReference type="PANTHER" id="PTHR30383:SF5">
    <property type="entry name" value="SGNH HYDROLASE-TYPE ESTERASE DOMAIN-CONTAINING PROTEIN"/>
    <property type="match status" value="1"/>
</dbReference>
<dbReference type="Proteomes" id="UP000647587">
    <property type="component" value="Unassembled WGS sequence"/>
</dbReference>
<dbReference type="RefSeq" id="WP_189009132.1">
    <property type="nucleotide sequence ID" value="NZ_BMPP01000010.1"/>
</dbReference>
<dbReference type="InterPro" id="IPR013830">
    <property type="entry name" value="SGNH_hydro"/>
</dbReference>
<dbReference type="Pfam" id="PF13472">
    <property type="entry name" value="Lipase_GDSL_2"/>
    <property type="match status" value="1"/>
</dbReference>
<feature type="domain" description="SGNH hydrolase-type esterase" evidence="1">
    <location>
        <begin position="12"/>
        <end position="99"/>
    </location>
</feature>
<reference evidence="3" key="1">
    <citation type="journal article" date="2019" name="Int. J. Syst. Evol. Microbiol.">
        <title>The Global Catalogue of Microorganisms (GCM) 10K type strain sequencing project: providing services to taxonomists for standard genome sequencing and annotation.</title>
        <authorList>
            <consortium name="The Broad Institute Genomics Platform"/>
            <consortium name="The Broad Institute Genome Sequencing Center for Infectious Disease"/>
            <person name="Wu L."/>
            <person name="Ma J."/>
        </authorList>
    </citation>
    <scope>NUCLEOTIDE SEQUENCE [LARGE SCALE GENOMIC DNA]</scope>
    <source>
        <strain evidence="3">JCM 30331</strain>
    </source>
</reference>
<name>A0ABQ2EX70_9DEIO</name>
<dbReference type="SUPFAM" id="SSF52266">
    <property type="entry name" value="SGNH hydrolase"/>
    <property type="match status" value="1"/>
</dbReference>
<accession>A0ABQ2EX70</accession>
<sequence length="125" mass="13923">MIFEANQTPLMIGDSITGAGRTQGQGEWGQGYVNMIRVLLLASCPGLNLKVINRGVSGDTARDLGARWEQDVTVHQPDWVSIKIGNNDVWRGYAGQPHEAVPPQEYQQRLSACWTAPFRQVRDRC</sequence>